<evidence type="ECO:0000313" key="3">
    <source>
        <dbReference type="Proteomes" id="UP000306584"/>
    </source>
</evidence>
<feature type="region of interest" description="Disordered" evidence="1">
    <location>
        <begin position="353"/>
        <end position="385"/>
    </location>
</feature>
<evidence type="ECO:0000313" key="2">
    <source>
        <dbReference type="EMBL" id="THY20584.1"/>
    </source>
</evidence>
<evidence type="ECO:0000256" key="1">
    <source>
        <dbReference type="SAM" id="MobiDB-lite"/>
    </source>
</evidence>
<protein>
    <submittedName>
        <fullName evidence="2">Uncharacterized protein</fullName>
    </submittedName>
</protein>
<dbReference type="AlphaFoldDB" id="A0A4S9KXH3"/>
<feature type="region of interest" description="Disordered" evidence="1">
    <location>
        <begin position="397"/>
        <end position="427"/>
    </location>
</feature>
<reference evidence="2 3" key="1">
    <citation type="submission" date="2018-10" db="EMBL/GenBank/DDBJ databases">
        <title>Fifty Aureobasidium pullulans genomes reveal a recombining polyextremotolerant generalist.</title>
        <authorList>
            <person name="Gostincar C."/>
            <person name="Turk M."/>
            <person name="Zajc J."/>
            <person name="Gunde-Cimerman N."/>
        </authorList>
    </citation>
    <scope>NUCLEOTIDE SEQUENCE [LARGE SCALE GENOMIC DNA]</scope>
    <source>
        <strain evidence="2 3">EXF-6604</strain>
    </source>
</reference>
<proteinExistence type="predicted"/>
<comment type="caution">
    <text evidence="2">The sequence shown here is derived from an EMBL/GenBank/DDBJ whole genome shotgun (WGS) entry which is preliminary data.</text>
</comment>
<feature type="compositionally biased region" description="Basic and acidic residues" evidence="1">
    <location>
        <begin position="399"/>
        <end position="411"/>
    </location>
</feature>
<name>A0A4S9KXH3_AURPU</name>
<feature type="region of interest" description="Disordered" evidence="1">
    <location>
        <begin position="1"/>
        <end position="38"/>
    </location>
</feature>
<feature type="compositionally biased region" description="Polar residues" evidence="1">
    <location>
        <begin position="9"/>
        <end position="20"/>
    </location>
</feature>
<organism evidence="2 3">
    <name type="scientific">Aureobasidium pullulans</name>
    <name type="common">Black yeast</name>
    <name type="synonym">Pullularia pullulans</name>
    <dbReference type="NCBI Taxonomy" id="5580"/>
    <lineage>
        <taxon>Eukaryota</taxon>
        <taxon>Fungi</taxon>
        <taxon>Dikarya</taxon>
        <taxon>Ascomycota</taxon>
        <taxon>Pezizomycotina</taxon>
        <taxon>Dothideomycetes</taxon>
        <taxon>Dothideomycetidae</taxon>
        <taxon>Dothideales</taxon>
        <taxon>Saccotheciaceae</taxon>
        <taxon>Aureobasidium</taxon>
    </lineage>
</organism>
<dbReference type="EMBL" id="QZBD01000293">
    <property type="protein sequence ID" value="THY20584.1"/>
    <property type="molecule type" value="Genomic_DNA"/>
</dbReference>
<sequence length="535" mass="59821">MSIGKMDGSPSSNSLSGTLISPSTSTPAKPPPRDVTRLDRLTGLPLGHFFPELRSSESDEPDVPIFNDPFTGIPSAPSDTVRLYMLCRLDPRYTCSSIPGSLFFLFMFAPPWKEDSRPFKDQMPPGLRPFRLRCEYECQPGPKPYCHHQNSTFVRLYTEWLFSGGAPASLAKLHRETNGSTTVSFSAQVRAALYYLRAYWFRQYTLDLTMPIISDIFDPTKNIEDPDEEAWCNKIIGTEPSEMPAMVWSHAYPMPKSPTASSLPTGSQPRVSASSSAIVQTQPFRGFASLQPTEPNDVSPGWFIWTPPVVPRLPPIARRTAFEYKRLKDLKYVDSVVAAPSHEMHLYWAARGTRPPSPDATLGAEEEDFEATEAGTDDSHPTQSLRKQLMHRLTQARPTDTHVTADTDTLKRARGRPRKSATPAPTLPVAKPTRIRLIAPRRPSTPEQTAFFEEAMNDRSPPHAHNDGFEKANMQYSKVTEGANSHLSHDVQWQMCEMAARRKIANLTEAYKNVEGVGVLASAYESCLFNPEDFK</sequence>
<accession>A0A4S9KXH3</accession>
<gene>
    <name evidence="2" type="ORF">D6D01_06684</name>
</gene>
<dbReference type="Proteomes" id="UP000306584">
    <property type="component" value="Unassembled WGS sequence"/>
</dbReference>